<keyword evidence="3" id="KW-0326">Glycosidase</keyword>
<dbReference type="InterPro" id="IPR008928">
    <property type="entry name" value="6-hairpin_glycosidase_sf"/>
</dbReference>
<feature type="domain" description="Mannosylglycerate hydrolase MGH1-like glycoside hydrolase" evidence="4">
    <location>
        <begin position="416"/>
        <end position="518"/>
    </location>
</feature>
<dbReference type="InterPro" id="IPR012341">
    <property type="entry name" value="6hp_glycosidase-like_sf"/>
</dbReference>
<evidence type="ECO:0000259" key="4">
    <source>
        <dbReference type="Pfam" id="PF22422"/>
    </source>
</evidence>
<dbReference type="PANTHER" id="PTHR10412:SF11">
    <property type="entry name" value="MANNOSYL-OLIGOSACCHARIDE GLUCOSIDASE"/>
    <property type="match status" value="1"/>
</dbReference>
<dbReference type="InterPro" id="IPR054491">
    <property type="entry name" value="MGH1-like_GH"/>
</dbReference>
<comment type="similarity">
    <text evidence="1">Belongs to the glycosyl hydrolase 63 family.</text>
</comment>
<reference evidence="5 6" key="1">
    <citation type="submission" date="2021-03" db="EMBL/GenBank/DDBJ databases">
        <authorList>
            <person name="Kim M.K."/>
        </authorList>
    </citation>
    <scope>NUCLEOTIDE SEQUENCE [LARGE SCALE GENOMIC DNA]</scope>
    <source>
        <strain evidence="5 6">BT442</strain>
    </source>
</reference>
<comment type="caution">
    <text evidence="5">The sequence shown here is derived from an EMBL/GenBank/DDBJ whole genome shotgun (WGS) entry which is preliminary data.</text>
</comment>
<evidence type="ECO:0000313" key="5">
    <source>
        <dbReference type="EMBL" id="MBO2007820.1"/>
    </source>
</evidence>
<dbReference type="RefSeq" id="WP_208173350.1">
    <property type="nucleotide sequence ID" value="NZ_JAGETZ010000001.1"/>
</dbReference>
<dbReference type="Pfam" id="PF22422">
    <property type="entry name" value="MGH1-like_GH"/>
    <property type="match status" value="2"/>
</dbReference>
<dbReference type="Gene3D" id="1.50.10.10">
    <property type="match status" value="1"/>
</dbReference>
<keyword evidence="6" id="KW-1185">Reference proteome</keyword>
<evidence type="ECO:0000256" key="2">
    <source>
        <dbReference type="ARBA" id="ARBA00022801"/>
    </source>
</evidence>
<protein>
    <submittedName>
        <fullName evidence="5">Glucosidase</fullName>
    </submittedName>
</protein>
<dbReference type="InterPro" id="IPR004888">
    <property type="entry name" value="Glycoside_hydrolase_63"/>
</dbReference>
<keyword evidence="2" id="KW-0378">Hydrolase</keyword>
<sequence length="872" mass="101006">MQEQIRLAEASAKTTAWKKFGPYLTERQWGTVREDYSPYGDAWNYITHDMARANAYRWGEEGLAGLSDDQQRLCFCLGLWNGQDNQLKERLFGLTNGQGNHGEDVKEQYYYLDSTPTHSYMRMLYKYPQAAFPYDDLRATNAARTRQESEYELLDTGVFDENRYFDVFIEYAKAGPDDILIQISVHNRGPEAATVQVLPQLWFRNTWITGYDDHRPKLRAVGNAAIEAEHRDLGRYQCYYDQPAELLFCNNESNPRLRRRKPKARHYYKDGINDYVVNGQSTAVNPHRHGTKAAARYPLTVPAGEAQVIRLRLSQPVHEAPFADFDQLFALRKQEADEFYDCIQENLADADARNVQRQAFAGMLWSKQWYYYDVSQWLDGDPGRPAPPKERLIGRNSTWRHLHNADIISMPDKWEYPWYAAWDLAFHCLPLAMVDGDFAKQQLRLLCQDGYLHPNGQMPAYEWKFEDVNAPVHAWATWRVYQMDRKRNNGQPDTAFLEAVFQKLVMTFTWWVNRKDRDELNIFEGGFLGMDNIGVFDRSSPLPTGGKIEQSDGTSWMAMFALNLMRIALELAKTNPNYQEMAVKFFEHFLYIADAMTRGGGGQFNLWDDEDQFYYDVLHAPDDSRTRLRIRSMVGLIPLFAVEVIDDELLKTVPEFEARALALLQRRPRLAELVSRWEEPGQSTRHLMGLMRRSRLKSVLARMLDETEFLSEYGIRSLSRHHLEHPYEYHTDEDSFSVAYVAGEAESDMFGGNSNWRGPVWFPVNYLIIESLQRFHTYYGDSFVVEYPTGSGNLHTLAQIADALSARLSRLFLKDENGRRPAFGPIEKLQTDPHFKDNLLFHEYFHGDDGHGLGASHQTGWTGLVVRLLKKV</sequence>
<dbReference type="PANTHER" id="PTHR10412">
    <property type="entry name" value="MANNOSYL-OLIGOSACCHARIDE GLUCOSIDASE"/>
    <property type="match status" value="1"/>
</dbReference>
<dbReference type="EMBL" id="JAGETZ010000001">
    <property type="protein sequence ID" value="MBO2007820.1"/>
    <property type="molecule type" value="Genomic_DNA"/>
</dbReference>
<organism evidence="5 6">
    <name type="scientific">Hymenobacter negativus</name>
    <dbReference type="NCBI Taxonomy" id="2795026"/>
    <lineage>
        <taxon>Bacteria</taxon>
        <taxon>Pseudomonadati</taxon>
        <taxon>Bacteroidota</taxon>
        <taxon>Cytophagia</taxon>
        <taxon>Cytophagales</taxon>
        <taxon>Hymenobacteraceae</taxon>
        <taxon>Hymenobacter</taxon>
    </lineage>
</organism>
<proteinExistence type="inferred from homology"/>
<accession>A0ABS3Q998</accession>
<dbReference type="SUPFAM" id="SSF48208">
    <property type="entry name" value="Six-hairpin glycosidases"/>
    <property type="match status" value="1"/>
</dbReference>
<gene>
    <name evidence="5" type="ORF">J4E00_02075</name>
</gene>
<evidence type="ECO:0000313" key="6">
    <source>
        <dbReference type="Proteomes" id="UP000664369"/>
    </source>
</evidence>
<name>A0ABS3Q998_9BACT</name>
<evidence type="ECO:0000256" key="3">
    <source>
        <dbReference type="ARBA" id="ARBA00023295"/>
    </source>
</evidence>
<evidence type="ECO:0000256" key="1">
    <source>
        <dbReference type="ARBA" id="ARBA00010833"/>
    </source>
</evidence>
<dbReference type="Proteomes" id="UP000664369">
    <property type="component" value="Unassembled WGS sequence"/>
</dbReference>
<feature type="domain" description="Mannosylglycerate hydrolase MGH1-like glycoside hydrolase" evidence="4">
    <location>
        <begin position="689"/>
        <end position="859"/>
    </location>
</feature>